<dbReference type="InterPro" id="IPR000014">
    <property type="entry name" value="PAS"/>
</dbReference>
<dbReference type="InterPro" id="IPR035965">
    <property type="entry name" value="PAS-like_dom_sf"/>
</dbReference>
<gene>
    <name evidence="5" type="ORF">WALSEDRAFT_10239</name>
</gene>
<organism evidence="5 6">
    <name type="scientific">Wallemia mellicola (strain ATCC MYA-4683 / CBS 633.66)</name>
    <name type="common">Wallemia sebi (CBS 633.66)</name>
    <dbReference type="NCBI Taxonomy" id="671144"/>
    <lineage>
        <taxon>Eukaryota</taxon>
        <taxon>Fungi</taxon>
        <taxon>Dikarya</taxon>
        <taxon>Basidiomycota</taxon>
        <taxon>Wallemiomycotina</taxon>
        <taxon>Wallemiomycetes</taxon>
        <taxon>Wallemiales</taxon>
        <taxon>Wallemiaceae</taxon>
        <taxon>Wallemia</taxon>
    </lineage>
</organism>
<dbReference type="Gene3D" id="3.30.450.20">
    <property type="entry name" value="PAS domain"/>
    <property type="match status" value="1"/>
</dbReference>
<feature type="non-terminal residue" evidence="5">
    <location>
        <position position="1"/>
    </location>
</feature>
<dbReference type="Pfam" id="PF13426">
    <property type="entry name" value="PAS_9"/>
    <property type="match status" value="1"/>
</dbReference>
<dbReference type="RefSeq" id="XP_006960832.1">
    <property type="nucleotide sequence ID" value="XM_006960770.1"/>
</dbReference>
<dbReference type="HOGENOM" id="CLU_080231_3_1_1"/>
<dbReference type="KEGG" id="wse:WALSEDRAFT_10239"/>
<feature type="domain" description="PAC" evidence="4">
    <location>
        <begin position="65"/>
        <end position="106"/>
    </location>
</feature>
<dbReference type="PROSITE" id="PS50113">
    <property type="entry name" value="PAC"/>
    <property type="match status" value="1"/>
</dbReference>
<proteinExistence type="predicted"/>
<dbReference type="Proteomes" id="UP000005242">
    <property type="component" value="Unassembled WGS sequence"/>
</dbReference>
<keyword evidence="1" id="KW-0285">Flavoprotein</keyword>
<dbReference type="PANTHER" id="PTHR47429:SF2">
    <property type="entry name" value="PROTEIN TWIN LOV 1"/>
    <property type="match status" value="1"/>
</dbReference>
<sequence length="106" mass="11656">LSDAFVITNPRLRDHPIVMASDGFSKVTGYHHSTIIGRNCRFLQGPGTAPQSVQRIRDALNNGVSITELLLNYRADGTPFFCLLNMIPLHDSQGKIAYFIGGQVNV</sequence>
<dbReference type="GeneID" id="18470582"/>
<dbReference type="STRING" id="671144.I4Y594"/>
<evidence type="ECO:0000313" key="5">
    <source>
        <dbReference type="EMBL" id="EIM19136.1"/>
    </source>
</evidence>
<evidence type="ECO:0000256" key="1">
    <source>
        <dbReference type="ARBA" id="ARBA00022630"/>
    </source>
</evidence>
<dbReference type="EMBL" id="JH668258">
    <property type="protein sequence ID" value="EIM19136.1"/>
    <property type="molecule type" value="Genomic_DNA"/>
</dbReference>
<accession>I4Y594</accession>
<evidence type="ECO:0000256" key="3">
    <source>
        <dbReference type="ARBA" id="ARBA00022991"/>
    </source>
</evidence>
<dbReference type="InParanoid" id="I4Y594"/>
<dbReference type="GO" id="GO:0005634">
    <property type="term" value="C:nucleus"/>
    <property type="evidence" value="ECO:0007669"/>
    <property type="project" value="TreeGrafter"/>
</dbReference>
<dbReference type="OMA" id="GELFYNH"/>
<dbReference type="NCBIfam" id="TIGR00229">
    <property type="entry name" value="sensory_box"/>
    <property type="match status" value="1"/>
</dbReference>
<dbReference type="OrthoDB" id="447251at2759"/>
<evidence type="ECO:0000259" key="4">
    <source>
        <dbReference type="PROSITE" id="PS50113"/>
    </source>
</evidence>
<protein>
    <recommendedName>
        <fullName evidence="4">PAC domain-containing protein</fullName>
    </recommendedName>
</protein>
<evidence type="ECO:0000313" key="6">
    <source>
        <dbReference type="Proteomes" id="UP000005242"/>
    </source>
</evidence>
<dbReference type="AlphaFoldDB" id="I4Y594"/>
<dbReference type="InterPro" id="IPR000700">
    <property type="entry name" value="PAS-assoc_C"/>
</dbReference>
<name>I4Y594_WALMC</name>
<keyword evidence="3" id="KW-0157">Chromophore</keyword>
<evidence type="ECO:0000256" key="2">
    <source>
        <dbReference type="ARBA" id="ARBA00022643"/>
    </source>
</evidence>
<keyword evidence="6" id="KW-1185">Reference proteome</keyword>
<reference evidence="5 6" key="1">
    <citation type="journal article" date="2012" name="Fungal Genet. Biol.">
        <title>The genome of the xerotolerant mold Wallemia sebi reveals adaptations to osmotic stress and suggests cryptic sexual reproduction.</title>
        <authorList>
            <person name="Padamsee M."/>
            <person name="Kumar T.K.A."/>
            <person name="Riley R."/>
            <person name="Binder M."/>
            <person name="Boyd A."/>
            <person name="Calvo A.M."/>
            <person name="Furukawa K."/>
            <person name="Hesse C."/>
            <person name="Hohmann S."/>
            <person name="James T.Y."/>
            <person name="LaButti K."/>
            <person name="Lapidus A."/>
            <person name="Lindquist E."/>
            <person name="Lucas S."/>
            <person name="Miller K."/>
            <person name="Shantappa S."/>
            <person name="Grigoriev I.V."/>
            <person name="Hibbett D.S."/>
            <person name="McLaughlin D.J."/>
            <person name="Spatafora J.W."/>
            <person name="Aime M.C."/>
        </authorList>
    </citation>
    <scope>NUCLEOTIDE SEQUENCE [LARGE SCALE GENOMIC DNA]</scope>
    <source>
        <strain evidence="6">ATCC MYA-4683 / CBS 633.66</strain>
    </source>
</reference>
<dbReference type="SUPFAM" id="SSF55785">
    <property type="entry name" value="PYP-like sensor domain (PAS domain)"/>
    <property type="match status" value="1"/>
</dbReference>
<dbReference type="eggNOG" id="KOG0498">
    <property type="taxonomic scope" value="Eukaryota"/>
</dbReference>
<keyword evidence="2" id="KW-0288">FMN</keyword>
<feature type="non-terminal residue" evidence="5">
    <location>
        <position position="106"/>
    </location>
</feature>
<dbReference type="CDD" id="cd00130">
    <property type="entry name" value="PAS"/>
    <property type="match status" value="1"/>
</dbReference>
<dbReference type="PANTHER" id="PTHR47429">
    <property type="entry name" value="PROTEIN TWIN LOV 1"/>
    <property type="match status" value="1"/>
</dbReference>